<dbReference type="Proteomes" id="UP001432027">
    <property type="component" value="Unassembled WGS sequence"/>
</dbReference>
<evidence type="ECO:0000313" key="2">
    <source>
        <dbReference type="Proteomes" id="UP001432027"/>
    </source>
</evidence>
<dbReference type="EMBL" id="BTSX01000002">
    <property type="protein sequence ID" value="GMS85732.1"/>
    <property type="molecule type" value="Genomic_DNA"/>
</dbReference>
<dbReference type="AlphaFoldDB" id="A0AAV5SSH4"/>
<accession>A0AAV5SSH4</accession>
<gene>
    <name evidence="1" type="ORF">PENTCL1PPCAC_7907</name>
</gene>
<reference evidence="1" key="1">
    <citation type="submission" date="2023-10" db="EMBL/GenBank/DDBJ databases">
        <title>Genome assembly of Pristionchus species.</title>
        <authorList>
            <person name="Yoshida K."/>
            <person name="Sommer R.J."/>
        </authorList>
    </citation>
    <scope>NUCLEOTIDE SEQUENCE</scope>
    <source>
        <strain evidence="1">RS0144</strain>
    </source>
</reference>
<comment type="caution">
    <text evidence="1">The sequence shown here is derived from an EMBL/GenBank/DDBJ whole genome shotgun (WGS) entry which is preliminary data.</text>
</comment>
<name>A0AAV5SSH4_9BILA</name>
<protein>
    <submittedName>
        <fullName evidence="1">Uncharacterized protein</fullName>
    </submittedName>
</protein>
<keyword evidence="2" id="KW-1185">Reference proteome</keyword>
<sequence length="100" mass="12136">MESICKCSLSGESPWCWIFTEQRRKLTLNNFDAAEINFNALRDFMIRVYPNYSDRDFFSEWRVLCRSLHSLPSTSFVGWDRRRRNDKQEFQGFFLLLRTH</sequence>
<proteinExistence type="predicted"/>
<organism evidence="1 2">
    <name type="scientific">Pristionchus entomophagus</name>
    <dbReference type="NCBI Taxonomy" id="358040"/>
    <lineage>
        <taxon>Eukaryota</taxon>
        <taxon>Metazoa</taxon>
        <taxon>Ecdysozoa</taxon>
        <taxon>Nematoda</taxon>
        <taxon>Chromadorea</taxon>
        <taxon>Rhabditida</taxon>
        <taxon>Rhabditina</taxon>
        <taxon>Diplogasteromorpha</taxon>
        <taxon>Diplogasteroidea</taxon>
        <taxon>Neodiplogasteridae</taxon>
        <taxon>Pristionchus</taxon>
    </lineage>
</organism>
<evidence type="ECO:0000313" key="1">
    <source>
        <dbReference type="EMBL" id="GMS85732.1"/>
    </source>
</evidence>